<dbReference type="RefSeq" id="WP_079733751.1">
    <property type="nucleotide sequence ID" value="NZ_LT670848.1"/>
</dbReference>
<feature type="compositionally biased region" description="Basic residues" evidence="1">
    <location>
        <begin position="882"/>
        <end position="893"/>
    </location>
</feature>
<keyword evidence="4" id="KW-1185">Reference proteome</keyword>
<dbReference type="PANTHER" id="PTHR30441:SF8">
    <property type="entry name" value="DUF748 DOMAIN-CONTAINING PROTEIN"/>
    <property type="match status" value="1"/>
</dbReference>
<feature type="region of interest" description="Disordered" evidence="1">
    <location>
        <begin position="831"/>
        <end position="893"/>
    </location>
</feature>
<keyword evidence="2" id="KW-0472">Membrane</keyword>
<keyword evidence="2" id="KW-0812">Transmembrane</keyword>
<feature type="compositionally biased region" description="Basic and acidic residues" evidence="1">
    <location>
        <begin position="857"/>
        <end position="874"/>
    </location>
</feature>
<dbReference type="GO" id="GO:0005886">
    <property type="term" value="C:plasma membrane"/>
    <property type="evidence" value="ECO:0007669"/>
    <property type="project" value="TreeGrafter"/>
</dbReference>
<feature type="transmembrane region" description="Helical" evidence="2">
    <location>
        <begin position="7"/>
        <end position="26"/>
    </location>
</feature>
<dbReference type="AlphaFoldDB" id="A0A1M7I5M1"/>
<organism evidence="3 4">
    <name type="scientific">Salegentibacter salegens</name>
    <dbReference type="NCBI Taxonomy" id="143223"/>
    <lineage>
        <taxon>Bacteria</taxon>
        <taxon>Pseudomonadati</taxon>
        <taxon>Bacteroidota</taxon>
        <taxon>Flavobacteriia</taxon>
        <taxon>Flavobacteriales</taxon>
        <taxon>Flavobacteriaceae</taxon>
        <taxon>Salegentibacter</taxon>
    </lineage>
</organism>
<keyword evidence="2" id="KW-1133">Transmembrane helix</keyword>
<protein>
    <submittedName>
        <fullName evidence="3">AsmA-like C-terminal region</fullName>
    </submittedName>
</protein>
<accession>A0A1M7I5M1</accession>
<evidence type="ECO:0000313" key="4">
    <source>
        <dbReference type="Proteomes" id="UP000190235"/>
    </source>
</evidence>
<dbReference type="InterPro" id="IPR052894">
    <property type="entry name" value="AsmA-related"/>
</dbReference>
<gene>
    <name evidence="3" type="ORF">SAMN05878281_0407</name>
</gene>
<dbReference type="GO" id="GO:0090313">
    <property type="term" value="P:regulation of protein targeting to membrane"/>
    <property type="evidence" value="ECO:0007669"/>
    <property type="project" value="TreeGrafter"/>
</dbReference>
<reference evidence="4" key="1">
    <citation type="submission" date="2016-11" db="EMBL/GenBank/DDBJ databases">
        <authorList>
            <person name="Varghese N."/>
            <person name="Submissions S."/>
        </authorList>
    </citation>
    <scope>NUCLEOTIDE SEQUENCE [LARGE SCALE GENOMIC DNA]</scope>
    <source>
        <strain evidence="4">ACAM 48</strain>
    </source>
</reference>
<dbReference type="EMBL" id="LT670848">
    <property type="protein sequence ID" value="SHM35717.1"/>
    <property type="molecule type" value="Genomic_DNA"/>
</dbReference>
<dbReference type="STRING" id="143223.SAMN05878281_0407"/>
<evidence type="ECO:0000256" key="1">
    <source>
        <dbReference type="SAM" id="MobiDB-lite"/>
    </source>
</evidence>
<dbReference type="OrthoDB" id="596403at2"/>
<feature type="compositionally biased region" description="Polar residues" evidence="1">
    <location>
        <begin position="831"/>
        <end position="856"/>
    </location>
</feature>
<name>A0A1M7I5M1_9FLAO</name>
<dbReference type="PANTHER" id="PTHR30441">
    <property type="entry name" value="DUF748 DOMAIN-CONTAINING PROTEIN"/>
    <property type="match status" value="1"/>
</dbReference>
<evidence type="ECO:0000256" key="2">
    <source>
        <dbReference type="SAM" id="Phobius"/>
    </source>
</evidence>
<sequence length="893" mass="98808">MKKVFKIIGIVLLVIVVILVVAPFLFESQIKDYVRKTANESVDAQVEFSDISLSFFRSFPQATVVIENFSVINNEPFKGDTLAIGEEAQLEMSIKELFKGADEPKVLDDIKLNNTFLNIKVDSLGNANYDIAIQDTTAAATDSASTGFSFDLKHYEINNSRVKYLDVGQKLLLDVEELNHQGTGDFSLAESELDTESTALVSLDYDGVNYLNRNKVSLDAVIQMDLKNMRYTFLENEAMINQLPLTFEGFVQVNEDNNEIDLSFQTPSSDFKNFLAVIPATYAKNIENVETNGDFIVNGKIQGIVDDTYIPKMDIKVSSNNASFKYPDLPKSVEDINIDLQILNETGILEDTYLTFDNVTFRIDQDRFATNGSVKNLMGNMLVDMALKGTLNLANLEQAYPLELEQDLNGVLTADLTTQFDMNSIEKEQYQNVKSSGTASLRNFSYKSPEIPNEVKIANATMNFNQGNVRVPELKLTTGQTDINASGNIENLMGFLFTEQNLKGNFNVNSNVFAINDFMIAEAETDTKETPGEISTPSSNEAVKIPSFLDTEIAFNVNTVIYDNLELKNATGTIILRDETATLQNITTNIFGGNITLAGNVSTKGATPTFDMDLALNALNIAESFNGLEMLQGLAPVAQALQGKLQTNLKLNGNLNEDLTPQLSTLAGNALAEILTAEINPEKLALLSRLDQQLDFINFKDIDLDKLKTRLTFSDGMVQIEPFNFNVEGVNVEVSGSHGFDMNMNYNLNLDVPARMLGSQVGNALSKLSGDEIRNMMVALPIGLKGTFQNPQINVNMQQAVTNLTQRIVAKQKENLQERGQDAIRDIINKQTGNRNQQQQKPDTTAVQDSTQTQAPKTEEKPRSQEEEVKDAAKDILGGILRKSKKKKDTTSN</sequence>
<proteinExistence type="predicted"/>
<evidence type="ECO:0000313" key="3">
    <source>
        <dbReference type="EMBL" id="SHM35717.1"/>
    </source>
</evidence>
<dbReference type="Proteomes" id="UP000190235">
    <property type="component" value="Chromosome I"/>
</dbReference>